<evidence type="ECO:0000256" key="6">
    <source>
        <dbReference type="ARBA" id="ARBA00023136"/>
    </source>
</evidence>
<dbReference type="RefSeq" id="WP_155307577.1">
    <property type="nucleotide sequence ID" value="NZ_AP021875.1"/>
</dbReference>
<evidence type="ECO:0000256" key="2">
    <source>
        <dbReference type="ARBA" id="ARBA00022475"/>
    </source>
</evidence>
<dbReference type="Proteomes" id="UP000427769">
    <property type="component" value="Chromosome"/>
</dbReference>
<comment type="pathway">
    <text evidence="7">Protein modification; lipoprotein biosynthesis (diacylglyceryl transfer).</text>
</comment>
<dbReference type="HAMAP" id="MF_01147">
    <property type="entry name" value="Lgt"/>
    <property type="match status" value="1"/>
</dbReference>
<keyword evidence="4 7" id="KW-0812">Transmembrane</keyword>
<sequence length="282" mass="31807">MQGFITWWQHLPEHMDPVIFQIGSFRLQYYGLMYIVAFVIAYALAYRRIRRESGFGIDADQLQGLMTAMIVGLVIGGRLGYVLFYNFSYYLHHPLEIVLPFEFSNGFRFTGITGMSYHGGLIGGLIGGGFFVHKNRLDFLRMADLIFPCVPLGYTFGRLGNFINGELYGRVTEHPIGMFFPLAPGPGRRHPSQLYEAFFEGIVLFVFLWAVKGRFKTRGAMLAIYLMGYGLVRFFIEYARQPDAHLGFVFLSFSMGQMLCLAMILAGGALLAVLGRRSHPGA</sequence>
<dbReference type="InterPro" id="IPR001640">
    <property type="entry name" value="Lgt"/>
</dbReference>
<keyword evidence="5 7" id="KW-1133">Transmembrane helix</keyword>
<dbReference type="PANTHER" id="PTHR30589:SF0">
    <property type="entry name" value="PHOSPHATIDYLGLYCEROL--PROLIPOPROTEIN DIACYLGLYCERYL TRANSFERASE"/>
    <property type="match status" value="1"/>
</dbReference>
<reference evidence="8 9" key="1">
    <citation type="submission" date="2019-11" db="EMBL/GenBank/DDBJ databases">
        <title>Comparative genomics of hydrocarbon-degrading Desulfosarcina strains.</title>
        <authorList>
            <person name="Watanabe M."/>
            <person name="Kojima H."/>
            <person name="Fukui M."/>
        </authorList>
    </citation>
    <scope>NUCLEOTIDE SEQUENCE [LARGE SCALE GENOMIC DNA]</scope>
    <source>
        <strain evidence="8 9">PP31</strain>
    </source>
</reference>
<gene>
    <name evidence="7 8" type="primary">lgt</name>
    <name evidence="8" type="ORF">DSCW_64170</name>
</gene>
<proteinExistence type="inferred from homology"/>
<feature type="transmembrane region" description="Helical" evidence="7">
    <location>
        <begin position="27"/>
        <end position="45"/>
    </location>
</feature>
<dbReference type="EC" id="2.5.1.145" evidence="7"/>
<evidence type="ECO:0000256" key="1">
    <source>
        <dbReference type="ARBA" id="ARBA00007150"/>
    </source>
</evidence>
<comment type="similarity">
    <text evidence="1 7">Belongs to the Lgt family.</text>
</comment>
<feature type="transmembrane region" description="Helical" evidence="7">
    <location>
        <begin position="107"/>
        <end position="132"/>
    </location>
</feature>
<evidence type="ECO:0000313" key="9">
    <source>
        <dbReference type="Proteomes" id="UP000427769"/>
    </source>
</evidence>
<dbReference type="UniPathway" id="UPA00664"/>
<dbReference type="AlphaFoldDB" id="A0A5K7ZDV1"/>
<feature type="transmembrane region" description="Helical" evidence="7">
    <location>
        <begin position="248"/>
        <end position="274"/>
    </location>
</feature>
<dbReference type="GO" id="GO:0005886">
    <property type="term" value="C:plasma membrane"/>
    <property type="evidence" value="ECO:0007669"/>
    <property type="project" value="UniProtKB-SubCell"/>
</dbReference>
<evidence type="ECO:0000256" key="7">
    <source>
        <dbReference type="HAMAP-Rule" id="MF_01147"/>
    </source>
</evidence>
<dbReference type="KEGG" id="dwd:DSCW_64170"/>
<name>A0A5K7ZDV1_9BACT</name>
<keyword evidence="9" id="KW-1185">Reference proteome</keyword>
<keyword evidence="6 7" id="KW-0472">Membrane</keyword>
<feature type="transmembrane region" description="Helical" evidence="7">
    <location>
        <begin position="217"/>
        <end position="236"/>
    </location>
</feature>
<evidence type="ECO:0000313" key="8">
    <source>
        <dbReference type="EMBL" id="BBO79000.1"/>
    </source>
</evidence>
<dbReference type="GO" id="GO:0042158">
    <property type="term" value="P:lipoprotein biosynthetic process"/>
    <property type="evidence" value="ECO:0007669"/>
    <property type="project" value="UniProtKB-UniRule"/>
</dbReference>
<dbReference type="Pfam" id="PF01790">
    <property type="entry name" value="LGT"/>
    <property type="match status" value="1"/>
</dbReference>
<comment type="subcellular location">
    <subcellularLocation>
        <location evidence="7">Cell membrane</location>
        <topology evidence="7">Multi-pass membrane protein</topology>
    </subcellularLocation>
</comment>
<dbReference type="OrthoDB" id="871140at2"/>
<feature type="binding site" evidence="7">
    <location>
        <position position="158"/>
    </location>
    <ligand>
        <name>a 1,2-diacyl-sn-glycero-3-phospho-(1'-sn-glycerol)</name>
        <dbReference type="ChEBI" id="CHEBI:64716"/>
    </ligand>
</feature>
<dbReference type="EMBL" id="AP021875">
    <property type="protein sequence ID" value="BBO79000.1"/>
    <property type="molecule type" value="Genomic_DNA"/>
</dbReference>
<evidence type="ECO:0000256" key="4">
    <source>
        <dbReference type="ARBA" id="ARBA00022692"/>
    </source>
</evidence>
<comment type="catalytic activity">
    <reaction evidence="7">
        <text>L-cysteinyl-[prolipoprotein] + a 1,2-diacyl-sn-glycero-3-phospho-(1'-sn-glycerol) = an S-1,2-diacyl-sn-glyceryl-L-cysteinyl-[prolipoprotein] + sn-glycerol 1-phosphate + H(+)</text>
        <dbReference type="Rhea" id="RHEA:56712"/>
        <dbReference type="Rhea" id="RHEA-COMP:14679"/>
        <dbReference type="Rhea" id="RHEA-COMP:14680"/>
        <dbReference type="ChEBI" id="CHEBI:15378"/>
        <dbReference type="ChEBI" id="CHEBI:29950"/>
        <dbReference type="ChEBI" id="CHEBI:57685"/>
        <dbReference type="ChEBI" id="CHEBI:64716"/>
        <dbReference type="ChEBI" id="CHEBI:140658"/>
        <dbReference type="EC" id="2.5.1.145"/>
    </reaction>
</comment>
<feature type="transmembrane region" description="Helical" evidence="7">
    <location>
        <begin position="65"/>
        <end position="87"/>
    </location>
</feature>
<dbReference type="GO" id="GO:0008961">
    <property type="term" value="F:phosphatidylglycerol-prolipoprotein diacylglyceryl transferase activity"/>
    <property type="evidence" value="ECO:0007669"/>
    <property type="project" value="UniProtKB-UniRule"/>
</dbReference>
<comment type="function">
    <text evidence="7">Catalyzes the transfer of the diacylglyceryl group from phosphatidylglycerol to the sulfhydryl group of the N-terminal cysteine of a prolipoprotein, the first step in the formation of mature lipoproteins.</text>
</comment>
<dbReference type="NCBIfam" id="TIGR00544">
    <property type="entry name" value="lgt"/>
    <property type="match status" value="1"/>
</dbReference>
<keyword evidence="2 7" id="KW-1003">Cell membrane</keyword>
<evidence type="ECO:0000256" key="5">
    <source>
        <dbReference type="ARBA" id="ARBA00022989"/>
    </source>
</evidence>
<accession>A0A5K7ZDV1</accession>
<organism evidence="8 9">
    <name type="scientific">Desulfosarcina widdelii</name>
    <dbReference type="NCBI Taxonomy" id="947919"/>
    <lineage>
        <taxon>Bacteria</taxon>
        <taxon>Pseudomonadati</taxon>
        <taxon>Thermodesulfobacteriota</taxon>
        <taxon>Desulfobacteria</taxon>
        <taxon>Desulfobacterales</taxon>
        <taxon>Desulfosarcinaceae</taxon>
        <taxon>Desulfosarcina</taxon>
    </lineage>
</organism>
<protein>
    <recommendedName>
        <fullName evidence="7">Phosphatidylglycerol--prolipoprotein diacylglyceryl transferase</fullName>
        <ecNumber evidence="7">2.5.1.145</ecNumber>
    </recommendedName>
</protein>
<dbReference type="PANTHER" id="PTHR30589">
    <property type="entry name" value="PROLIPOPROTEIN DIACYLGLYCERYL TRANSFERASE"/>
    <property type="match status" value="1"/>
</dbReference>
<dbReference type="PROSITE" id="PS01311">
    <property type="entry name" value="LGT"/>
    <property type="match status" value="1"/>
</dbReference>
<keyword evidence="3 7" id="KW-0808">Transferase</keyword>
<keyword evidence="8" id="KW-0449">Lipoprotein</keyword>
<evidence type="ECO:0000256" key="3">
    <source>
        <dbReference type="ARBA" id="ARBA00022679"/>
    </source>
</evidence>